<evidence type="ECO:0000256" key="5">
    <source>
        <dbReference type="SAM" id="Phobius"/>
    </source>
</evidence>
<dbReference type="InterPro" id="IPR013525">
    <property type="entry name" value="ABC2_TM"/>
</dbReference>
<evidence type="ECO:0000256" key="2">
    <source>
        <dbReference type="ARBA" id="ARBA00022692"/>
    </source>
</evidence>
<dbReference type="RefSeq" id="WP_269311823.1">
    <property type="nucleotide sequence ID" value="NZ_CP114052.1"/>
</dbReference>
<feature type="transmembrane region" description="Helical" evidence="5">
    <location>
        <begin position="292"/>
        <end position="311"/>
    </location>
</feature>
<name>A0ABY7JP37_9FIRM</name>
<evidence type="ECO:0000256" key="1">
    <source>
        <dbReference type="ARBA" id="ARBA00004141"/>
    </source>
</evidence>
<evidence type="ECO:0000313" key="7">
    <source>
        <dbReference type="EMBL" id="WAW15130.1"/>
    </source>
</evidence>
<evidence type="ECO:0000256" key="4">
    <source>
        <dbReference type="ARBA" id="ARBA00023136"/>
    </source>
</evidence>
<dbReference type="PANTHER" id="PTHR43027:SF1">
    <property type="entry name" value="DOXORUBICIN RESISTANCE ABC TRANSPORTER PERMEASE PROTEIN DRRC-RELATED"/>
    <property type="match status" value="1"/>
</dbReference>
<dbReference type="EMBL" id="CP114052">
    <property type="protein sequence ID" value="WAW15130.1"/>
    <property type="molecule type" value="Genomic_DNA"/>
</dbReference>
<accession>A0ABY7JP37</accession>
<gene>
    <name evidence="7" type="ORF">O0R46_01395</name>
</gene>
<dbReference type="InterPro" id="IPR052902">
    <property type="entry name" value="ABC-2_transporter"/>
</dbReference>
<keyword evidence="8" id="KW-1185">Reference proteome</keyword>
<comment type="subcellular location">
    <subcellularLocation>
        <location evidence="1">Membrane</location>
        <topology evidence="1">Multi-pass membrane protein</topology>
    </subcellularLocation>
</comment>
<keyword evidence="3 5" id="KW-1133">Transmembrane helix</keyword>
<dbReference type="Proteomes" id="UP001164187">
    <property type="component" value="Chromosome"/>
</dbReference>
<feature type="transmembrane region" description="Helical" evidence="5">
    <location>
        <begin position="20"/>
        <end position="38"/>
    </location>
</feature>
<evidence type="ECO:0000313" key="8">
    <source>
        <dbReference type="Proteomes" id="UP001164187"/>
    </source>
</evidence>
<dbReference type="PANTHER" id="PTHR43027">
    <property type="entry name" value="DOXORUBICIN RESISTANCE ABC TRANSPORTER PERMEASE PROTEIN DRRC-RELATED"/>
    <property type="match status" value="1"/>
</dbReference>
<feature type="transmembrane region" description="Helical" evidence="5">
    <location>
        <begin position="230"/>
        <end position="251"/>
    </location>
</feature>
<dbReference type="Pfam" id="PF12698">
    <property type="entry name" value="ABC2_membrane_3"/>
    <property type="match status" value="1"/>
</dbReference>
<organism evidence="7 8">
    <name type="scientific">Peptostreptococcus equinus</name>
    <dbReference type="NCBI Taxonomy" id="3003601"/>
    <lineage>
        <taxon>Bacteria</taxon>
        <taxon>Bacillati</taxon>
        <taxon>Bacillota</taxon>
        <taxon>Clostridia</taxon>
        <taxon>Peptostreptococcales</taxon>
        <taxon>Peptostreptococcaceae</taxon>
        <taxon>Peptostreptococcus</taxon>
    </lineage>
</organism>
<reference evidence="7" key="1">
    <citation type="submission" date="2022-12" db="EMBL/GenBank/DDBJ databases">
        <title>Peptostreptococcus.</title>
        <authorList>
            <person name="Lee S.H."/>
        </authorList>
    </citation>
    <scope>NUCLEOTIDE SEQUENCE</scope>
    <source>
        <strain evidence="7">CBA3647</strain>
    </source>
</reference>
<feature type="transmembrane region" description="Helical" evidence="5">
    <location>
        <begin position="263"/>
        <end position="286"/>
    </location>
</feature>
<protein>
    <submittedName>
        <fullName evidence="7">ABC transporter permease</fullName>
    </submittedName>
</protein>
<sequence length="379" mass="41995">MFGFLFKYNIKVILRIKQVLFWTIAFPFMLATIIGFSLKGVDKGLNLEPIPVMTDNIQYEKILSDIKVGNKKVFDIRKLNKPEKALEDKKIDAYIKSIGDSKNDLRKVKLIIGKDDLNSSLVYSTVNYISHSNLTAKQILSSKGNYSKINQVVADLGKNSDNKIKKSKNIKEVKSTNVFMYSLLAMACLGSITFGVSIVETYNIKGDFAYASRISVTPITKGKLLFSQTIAYALIGVVTSVALCYYVNTVLGVDFGGDNLKIISILILGNIMGILIGIILGLILPLKTDAKISFASAFYVFSSFLSGMMISSVPSVISNNIPILNYINPATVISRSFSSLYLYKGNSEFIISIINSIAYISILTIIIWILSRRRQNDSI</sequence>
<feature type="transmembrane region" description="Helical" evidence="5">
    <location>
        <begin position="349"/>
        <end position="370"/>
    </location>
</feature>
<keyword evidence="2 5" id="KW-0812">Transmembrane</keyword>
<evidence type="ECO:0000259" key="6">
    <source>
        <dbReference type="Pfam" id="PF12698"/>
    </source>
</evidence>
<keyword evidence="4 5" id="KW-0472">Membrane</keyword>
<evidence type="ECO:0000256" key="3">
    <source>
        <dbReference type="ARBA" id="ARBA00022989"/>
    </source>
</evidence>
<proteinExistence type="predicted"/>
<feature type="domain" description="ABC-2 type transporter transmembrane" evidence="6">
    <location>
        <begin position="17"/>
        <end position="369"/>
    </location>
</feature>
<feature type="transmembrane region" description="Helical" evidence="5">
    <location>
        <begin position="178"/>
        <end position="199"/>
    </location>
</feature>